<accession>A0A291E101</accession>
<gene>
    <name evidence="5" type="ORF">CO704_16070</name>
</gene>
<evidence type="ECO:0000256" key="2">
    <source>
        <dbReference type="ARBA" id="ARBA00022777"/>
    </source>
</evidence>
<dbReference type="Gene3D" id="3.30.450.20">
    <property type="entry name" value="PAS domain"/>
    <property type="match status" value="2"/>
</dbReference>
<reference evidence="5 6" key="1">
    <citation type="submission" date="2017-09" db="EMBL/GenBank/DDBJ databases">
        <title>FDA dAtabase for Regulatory Grade micrObial Sequences (FDA-ARGOS): Supporting development and validation of Infectious Disease Dx tests.</title>
        <authorList>
            <person name="Minogue T."/>
            <person name="Wolcott M."/>
            <person name="Wasieloski L."/>
            <person name="Aguilar W."/>
            <person name="Moore D."/>
            <person name="Tallon L."/>
            <person name="Sadzewicz L."/>
            <person name="Ott S."/>
            <person name="Zhao X."/>
            <person name="Nagaraj S."/>
            <person name="Vavikolanu K."/>
            <person name="Aluvathingal J."/>
            <person name="Nadendla S."/>
            <person name="Sichtig H."/>
        </authorList>
    </citation>
    <scope>NUCLEOTIDE SEQUENCE [LARGE SCALE GENOMIC DNA]</scope>
    <source>
        <strain evidence="5 6">FDAARGOS_392</strain>
    </source>
</reference>
<dbReference type="Pfam" id="PF02518">
    <property type="entry name" value="HATPase_c"/>
    <property type="match status" value="1"/>
</dbReference>
<dbReference type="PANTHER" id="PTHR24421">
    <property type="entry name" value="NITRATE/NITRITE SENSOR PROTEIN NARX-RELATED"/>
    <property type="match status" value="1"/>
</dbReference>
<evidence type="ECO:0000313" key="6">
    <source>
        <dbReference type="Proteomes" id="UP000217979"/>
    </source>
</evidence>
<dbReference type="CDD" id="cd16917">
    <property type="entry name" value="HATPase_UhpB-NarQ-NarX-like"/>
    <property type="match status" value="1"/>
</dbReference>
<dbReference type="InterPro" id="IPR035965">
    <property type="entry name" value="PAS-like_dom_sf"/>
</dbReference>
<evidence type="ECO:0000256" key="3">
    <source>
        <dbReference type="ARBA" id="ARBA00023012"/>
    </source>
</evidence>
<dbReference type="EMBL" id="CP023525">
    <property type="protein sequence ID" value="ATF93518.1"/>
    <property type="molecule type" value="Genomic_DNA"/>
</dbReference>
<protein>
    <submittedName>
        <fullName evidence="5">Histidine kinase</fullName>
    </submittedName>
</protein>
<dbReference type="SMART" id="SM00387">
    <property type="entry name" value="HATPase_c"/>
    <property type="match status" value="1"/>
</dbReference>
<name>A0A291E101_9ENTR</name>
<dbReference type="SUPFAM" id="SSF55874">
    <property type="entry name" value="ATPase domain of HSP90 chaperone/DNA topoisomerase II/histidine kinase"/>
    <property type="match status" value="1"/>
</dbReference>
<organism evidence="5 6">
    <name type="scientific">Cedecea neteri</name>
    <dbReference type="NCBI Taxonomy" id="158822"/>
    <lineage>
        <taxon>Bacteria</taxon>
        <taxon>Pseudomonadati</taxon>
        <taxon>Pseudomonadota</taxon>
        <taxon>Gammaproteobacteria</taxon>
        <taxon>Enterobacterales</taxon>
        <taxon>Enterobacteriaceae</taxon>
        <taxon>Cedecea</taxon>
    </lineage>
</organism>
<dbReference type="Pfam" id="PF07730">
    <property type="entry name" value="HisKA_3"/>
    <property type="match status" value="1"/>
</dbReference>
<dbReference type="InterPro" id="IPR036890">
    <property type="entry name" value="HATPase_C_sf"/>
</dbReference>
<dbReference type="InterPro" id="IPR000014">
    <property type="entry name" value="PAS"/>
</dbReference>
<sequence>MKQDGGPHPRPNDTQALLSAAFNSMRELVFIVDRDFNIVFANHKALSLCLPEDAGQASAGHLVGENIFTRLRGYGDLPLLAVVEQQLEQPEHSPYGDKINARFQTAAQVIPVEVCPSRFEFQRQNWVMMVVCDTRYRNDIHRFYYDRENELRDILDNMPDAILRVDSEQRLLYANETALQCMPRSAAAIGLKINSLIGDSTLMEQISCSLQLVLRKHIQLEAVLHGVRSDLRVSRIYQARFIPEFTLQQTLKSVLVIARPASRQYFAEQQVRQTHEQLRQMTQKLQSSVENERKHMAREIHDELGQHLTSLRVGISLLGQNHPALRQEVEPLTQLVDGTIKVVRDIATQLRPAVLNMGLKPALIWLRDQFNKHRSGVCTLTIQPLPVALCDDEVTAIFRVVQESLTNVQRHAKAREVEVKVLTRGKVVLICIQDDGQGFDPGQVSDGAFGLLSMRERCMMKGWAFNIHSAPGKGSCVHIEIPYTQPTPAKVYDSE</sequence>
<feature type="domain" description="PAS" evidence="4">
    <location>
        <begin position="147"/>
        <end position="178"/>
    </location>
</feature>
<dbReference type="GO" id="GO:0000155">
    <property type="term" value="F:phosphorelay sensor kinase activity"/>
    <property type="evidence" value="ECO:0007669"/>
    <property type="project" value="InterPro"/>
</dbReference>
<dbReference type="Pfam" id="PF13188">
    <property type="entry name" value="PAS_8"/>
    <property type="match status" value="1"/>
</dbReference>
<evidence type="ECO:0000256" key="1">
    <source>
        <dbReference type="ARBA" id="ARBA00022679"/>
    </source>
</evidence>
<dbReference type="Proteomes" id="UP000217979">
    <property type="component" value="Chromosome"/>
</dbReference>
<dbReference type="PANTHER" id="PTHR24421:SF59">
    <property type="entry name" value="OXYGEN SENSOR HISTIDINE KINASE NREB"/>
    <property type="match status" value="1"/>
</dbReference>
<dbReference type="Gene3D" id="1.20.5.1930">
    <property type="match status" value="1"/>
</dbReference>
<evidence type="ECO:0000259" key="4">
    <source>
        <dbReference type="PROSITE" id="PS50112"/>
    </source>
</evidence>
<proteinExistence type="predicted"/>
<dbReference type="PROSITE" id="PS50112">
    <property type="entry name" value="PAS"/>
    <property type="match status" value="1"/>
</dbReference>
<dbReference type="InterPro" id="IPR013656">
    <property type="entry name" value="PAS_4"/>
</dbReference>
<dbReference type="RefSeq" id="WP_061274323.1">
    <property type="nucleotide sequence ID" value="NZ_CP023525.1"/>
</dbReference>
<keyword evidence="3" id="KW-0902">Two-component regulatory system</keyword>
<dbReference type="SMART" id="SM00091">
    <property type="entry name" value="PAS"/>
    <property type="match status" value="2"/>
</dbReference>
<keyword evidence="1" id="KW-0808">Transferase</keyword>
<dbReference type="GO" id="GO:0016020">
    <property type="term" value="C:membrane"/>
    <property type="evidence" value="ECO:0007669"/>
    <property type="project" value="InterPro"/>
</dbReference>
<dbReference type="CDD" id="cd00130">
    <property type="entry name" value="PAS"/>
    <property type="match status" value="1"/>
</dbReference>
<dbReference type="Pfam" id="PF08448">
    <property type="entry name" value="PAS_4"/>
    <property type="match status" value="1"/>
</dbReference>
<dbReference type="InterPro" id="IPR011712">
    <property type="entry name" value="Sig_transdc_His_kin_sub3_dim/P"/>
</dbReference>
<keyword evidence="2 5" id="KW-0418">Kinase</keyword>
<dbReference type="SUPFAM" id="SSF55785">
    <property type="entry name" value="PYP-like sensor domain (PAS domain)"/>
    <property type="match status" value="2"/>
</dbReference>
<dbReference type="Gene3D" id="3.30.565.10">
    <property type="entry name" value="Histidine kinase-like ATPase, C-terminal domain"/>
    <property type="match status" value="1"/>
</dbReference>
<dbReference type="InterPro" id="IPR050482">
    <property type="entry name" value="Sensor_HK_TwoCompSys"/>
</dbReference>
<dbReference type="GO" id="GO:0046983">
    <property type="term" value="F:protein dimerization activity"/>
    <property type="evidence" value="ECO:0007669"/>
    <property type="project" value="InterPro"/>
</dbReference>
<dbReference type="InterPro" id="IPR003594">
    <property type="entry name" value="HATPase_dom"/>
</dbReference>
<evidence type="ECO:0000313" key="5">
    <source>
        <dbReference type="EMBL" id="ATF93518.1"/>
    </source>
</evidence>
<dbReference type="AlphaFoldDB" id="A0A291E101"/>